<dbReference type="OrthoDB" id="9784823at2"/>
<evidence type="ECO:0000256" key="6">
    <source>
        <dbReference type="ARBA" id="ARBA00022747"/>
    </source>
</evidence>
<keyword evidence="9" id="KW-0175">Coiled coil</keyword>
<dbReference type="GO" id="GO:0009307">
    <property type="term" value="P:DNA restriction-modification system"/>
    <property type="evidence" value="ECO:0007669"/>
    <property type="project" value="UniProtKB-KW"/>
</dbReference>
<keyword evidence="4" id="KW-0808">Transferase</keyword>
<keyword evidence="7" id="KW-0238">DNA-binding</keyword>
<dbReference type="PRINTS" id="PR00507">
    <property type="entry name" value="N12N6MTFRASE"/>
</dbReference>
<evidence type="ECO:0000256" key="4">
    <source>
        <dbReference type="ARBA" id="ARBA00022679"/>
    </source>
</evidence>
<keyword evidence="5" id="KW-0949">S-adenosyl-L-methionine</keyword>
<evidence type="ECO:0000256" key="5">
    <source>
        <dbReference type="ARBA" id="ARBA00022691"/>
    </source>
</evidence>
<dbReference type="GO" id="GO:0008170">
    <property type="term" value="F:N-methyltransferase activity"/>
    <property type="evidence" value="ECO:0007669"/>
    <property type="project" value="InterPro"/>
</dbReference>
<dbReference type="GO" id="GO:0032259">
    <property type="term" value="P:methylation"/>
    <property type="evidence" value="ECO:0007669"/>
    <property type="project" value="UniProtKB-KW"/>
</dbReference>
<keyword evidence="3" id="KW-0489">Methyltransferase</keyword>
<dbReference type="InterPro" id="IPR044946">
    <property type="entry name" value="Restrct_endonuc_typeI_TRD_sf"/>
</dbReference>
<dbReference type="Proteomes" id="UP000295543">
    <property type="component" value="Unassembled WGS sequence"/>
</dbReference>
<evidence type="ECO:0000256" key="7">
    <source>
        <dbReference type="ARBA" id="ARBA00023125"/>
    </source>
</evidence>
<evidence type="ECO:0000256" key="9">
    <source>
        <dbReference type="SAM" id="Coils"/>
    </source>
</evidence>
<keyword evidence="12" id="KW-1185">Reference proteome</keyword>
<evidence type="ECO:0000259" key="10">
    <source>
        <dbReference type="Pfam" id="PF02384"/>
    </source>
</evidence>
<evidence type="ECO:0000256" key="1">
    <source>
        <dbReference type="ARBA" id="ARBA00006594"/>
    </source>
</evidence>
<sequence>MLLGKCMPLRYRCGMANEELVQRGYLTSGTLRGTKFGEFEELNIGATSIADLRTAGLDCTPATTVPFPFKSYKVPKQLRQAKPDRVFADRRQGTLVPVAVAEHKRDKKYKTDKELSVAAEQSLCHAAVLGTRVAAITNGDSYSYIDVASSLNSGSLVFFDEHRSLNPAVLEDLLSGSAAVAKNPQQLAQTVWQIIWHATKEEPKQCLMTFVELFVLKFLSDNLPPSALPKALSFYELAQDPAVFAAQHGKTAISYYVSSIRPHIKTLFPDNTVSGDAAVARLFGLKTVVSKTSVINGFAFLRSSTEPLDSFNRTFLEILEVFQRFGSLRQIDPEFKLRLYETFLKNTPRQQKLGQFFTPRNVVRQMIRMAQLNKLADNSVVLDPAAGVGGFVLEPLLIEEALPQNVRIVSGKPKRRVRTVGVDVDSNTHILAKANMLIHLADLLRDPATTLPALNEAMADTFVLMNSNETLGGLENPPRDAIDVILTNPPYVTQGSAIYRKELAALIGTRNSIIPKDYYEGWGLGVEALFMRYISGALKPGGRAFVIVPLGMLNRTEPKPKISLLKECNILASIELPRNTFFNTSQPTSILVLERRHTEVDPRPSVLCGYVRSIGESLDMYRIPTPDANDLAAVADAFIQRDADDAFVPTSPVVKIVPASDFSELDRWDVARFWSEEELVSLGVKPAAIGRGEFIETAMDSIAELLEELKASKEEIAELTSGPSVSVSLSNSTYFTVRSGTRIRNEDIRSNPGDVPVYSCFKEKAASKGSISEEYLKQAAILLESEEREIVTVIANGAKAVGKVFVRREVCVLTDDVIAVDILSDDIDAEYLATELRRAIASGGFLYEAKLFKGRVEQLTAEIPKKPDGSFDLEAQRNIAAATRRFDLIRDKLHEMGDWSASARIA</sequence>
<keyword evidence="6" id="KW-0680">Restriction system</keyword>
<evidence type="ECO:0000256" key="2">
    <source>
        <dbReference type="ARBA" id="ARBA00011900"/>
    </source>
</evidence>
<dbReference type="Gene3D" id="3.40.50.150">
    <property type="entry name" value="Vaccinia Virus protein VP39"/>
    <property type="match status" value="1"/>
</dbReference>
<organism evidence="11 12">
    <name type="scientific">Luteimonas terrae</name>
    <dbReference type="NCBI Taxonomy" id="1530191"/>
    <lineage>
        <taxon>Bacteria</taxon>
        <taxon>Pseudomonadati</taxon>
        <taxon>Pseudomonadota</taxon>
        <taxon>Gammaproteobacteria</taxon>
        <taxon>Lysobacterales</taxon>
        <taxon>Lysobacteraceae</taxon>
        <taxon>Luteimonas</taxon>
    </lineage>
</organism>
<dbReference type="EC" id="2.1.1.72" evidence="2"/>
<proteinExistence type="inferred from homology"/>
<evidence type="ECO:0000313" key="11">
    <source>
        <dbReference type="EMBL" id="TDK29180.1"/>
    </source>
</evidence>
<dbReference type="AlphaFoldDB" id="A0A4R5U5N3"/>
<feature type="domain" description="DNA methylase adenine-specific" evidence="10">
    <location>
        <begin position="339"/>
        <end position="608"/>
    </location>
</feature>
<dbReference type="PANTHER" id="PTHR42933">
    <property type="entry name" value="SLR6095 PROTEIN"/>
    <property type="match status" value="1"/>
</dbReference>
<protein>
    <recommendedName>
        <fullName evidence="2">site-specific DNA-methyltransferase (adenine-specific)</fullName>
        <ecNumber evidence="2">2.1.1.72</ecNumber>
    </recommendedName>
</protein>
<accession>A0A4R5U5N3</accession>
<dbReference type="InterPro" id="IPR051537">
    <property type="entry name" value="DNA_Adenine_Mtase"/>
</dbReference>
<dbReference type="GO" id="GO:0009007">
    <property type="term" value="F:site-specific DNA-methyltransferase (adenine-specific) activity"/>
    <property type="evidence" value="ECO:0007669"/>
    <property type="project" value="UniProtKB-EC"/>
</dbReference>
<dbReference type="EMBL" id="SMTG01000007">
    <property type="protein sequence ID" value="TDK29180.1"/>
    <property type="molecule type" value="Genomic_DNA"/>
</dbReference>
<dbReference type="Pfam" id="PF02384">
    <property type="entry name" value="N6_Mtase"/>
    <property type="match status" value="1"/>
</dbReference>
<name>A0A4R5U5N3_9GAMM</name>
<gene>
    <name evidence="11" type="ORF">E2F49_14665</name>
</gene>
<comment type="caution">
    <text evidence="11">The sequence shown here is derived from an EMBL/GenBank/DDBJ whole genome shotgun (WGS) entry which is preliminary data.</text>
</comment>
<dbReference type="PANTHER" id="PTHR42933:SF3">
    <property type="entry name" value="TYPE I RESTRICTION ENZYME MJAVIII METHYLASE SUBUNIT"/>
    <property type="match status" value="1"/>
</dbReference>
<dbReference type="SUPFAM" id="SSF53335">
    <property type="entry name" value="S-adenosyl-L-methionine-dependent methyltransferases"/>
    <property type="match status" value="1"/>
</dbReference>
<dbReference type="PROSITE" id="PS00092">
    <property type="entry name" value="N6_MTASE"/>
    <property type="match status" value="1"/>
</dbReference>
<dbReference type="GO" id="GO:0003677">
    <property type="term" value="F:DNA binding"/>
    <property type="evidence" value="ECO:0007669"/>
    <property type="project" value="UniProtKB-KW"/>
</dbReference>
<dbReference type="InterPro" id="IPR029063">
    <property type="entry name" value="SAM-dependent_MTases_sf"/>
</dbReference>
<dbReference type="InterPro" id="IPR003356">
    <property type="entry name" value="DNA_methylase_A-5"/>
</dbReference>
<evidence type="ECO:0000256" key="8">
    <source>
        <dbReference type="ARBA" id="ARBA00047942"/>
    </source>
</evidence>
<dbReference type="InterPro" id="IPR002052">
    <property type="entry name" value="DNA_methylase_N6_adenine_CS"/>
</dbReference>
<dbReference type="Gene3D" id="3.90.220.20">
    <property type="entry name" value="DNA methylase specificity domains"/>
    <property type="match status" value="1"/>
</dbReference>
<feature type="coiled-coil region" evidence="9">
    <location>
        <begin position="695"/>
        <end position="722"/>
    </location>
</feature>
<evidence type="ECO:0000313" key="12">
    <source>
        <dbReference type="Proteomes" id="UP000295543"/>
    </source>
</evidence>
<evidence type="ECO:0000256" key="3">
    <source>
        <dbReference type="ARBA" id="ARBA00022603"/>
    </source>
</evidence>
<reference evidence="11 12" key="1">
    <citation type="submission" date="2019-03" db="EMBL/GenBank/DDBJ databases">
        <title>Luteimonas zhaokaii sp.nov., isolated from the rectal contents of Plateau pika in Yushu, Qinghai Province, China.</title>
        <authorList>
            <person name="Zhang G."/>
        </authorList>
    </citation>
    <scope>NUCLEOTIDE SEQUENCE [LARGE SCALE GENOMIC DNA]</scope>
    <source>
        <strain evidence="11 12">THG-MD21</strain>
    </source>
</reference>
<comment type="similarity">
    <text evidence="1">Belongs to the N(4)/N(6)-methyltransferase family.</text>
</comment>
<comment type="catalytic activity">
    <reaction evidence="8">
        <text>a 2'-deoxyadenosine in DNA + S-adenosyl-L-methionine = an N(6)-methyl-2'-deoxyadenosine in DNA + S-adenosyl-L-homocysteine + H(+)</text>
        <dbReference type="Rhea" id="RHEA:15197"/>
        <dbReference type="Rhea" id="RHEA-COMP:12418"/>
        <dbReference type="Rhea" id="RHEA-COMP:12419"/>
        <dbReference type="ChEBI" id="CHEBI:15378"/>
        <dbReference type="ChEBI" id="CHEBI:57856"/>
        <dbReference type="ChEBI" id="CHEBI:59789"/>
        <dbReference type="ChEBI" id="CHEBI:90615"/>
        <dbReference type="ChEBI" id="CHEBI:90616"/>
        <dbReference type="EC" id="2.1.1.72"/>
    </reaction>
</comment>